<dbReference type="EMBL" id="JALJOT010000016">
    <property type="protein sequence ID" value="KAK9902045.1"/>
    <property type="molecule type" value="Genomic_DNA"/>
</dbReference>
<gene>
    <name evidence="1" type="ORF">WJX75_002373</name>
</gene>
<dbReference type="InterPro" id="IPR011990">
    <property type="entry name" value="TPR-like_helical_dom_sf"/>
</dbReference>
<dbReference type="Gene3D" id="1.25.40.10">
    <property type="entry name" value="Tetratricopeptide repeat domain"/>
    <property type="match status" value="1"/>
</dbReference>
<comment type="caution">
    <text evidence="1">The sequence shown here is derived from an EMBL/GenBank/DDBJ whole genome shotgun (WGS) entry which is preliminary data.</text>
</comment>
<organism evidence="1 2">
    <name type="scientific">Coccomyxa subellipsoidea</name>
    <dbReference type="NCBI Taxonomy" id="248742"/>
    <lineage>
        <taxon>Eukaryota</taxon>
        <taxon>Viridiplantae</taxon>
        <taxon>Chlorophyta</taxon>
        <taxon>core chlorophytes</taxon>
        <taxon>Trebouxiophyceae</taxon>
        <taxon>Trebouxiophyceae incertae sedis</taxon>
        <taxon>Coccomyxaceae</taxon>
        <taxon>Coccomyxa</taxon>
    </lineage>
</organism>
<protein>
    <submittedName>
        <fullName evidence="1">Uncharacterized protein</fullName>
    </submittedName>
</protein>
<sequence length="215" mass="23502">MVLKTRPLSDLEVRALTTAEVNLVEELRLAGNEFFRTKRYRDAELLYRSGLGLMALGPEGMAGQDRENNDITLDTEDACPLLSPEDNRRAATLLLNLAQALLNLPSPSRQATAAAAEAIRICKRASFHLEHIDVQQSDQIGGPVIPAGNLVGLTNKARIRKALAMERCANVGGAMMELLRMHGRGPADEGCTEWCPCFMKKCKAALFCQRGKGLI</sequence>
<accession>A0ABR2YCB0</accession>
<reference evidence="1 2" key="1">
    <citation type="journal article" date="2024" name="Nat. Commun.">
        <title>Phylogenomics reveals the evolutionary origins of lichenization in chlorophyte algae.</title>
        <authorList>
            <person name="Puginier C."/>
            <person name="Libourel C."/>
            <person name="Otte J."/>
            <person name="Skaloud P."/>
            <person name="Haon M."/>
            <person name="Grisel S."/>
            <person name="Petersen M."/>
            <person name="Berrin J.G."/>
            <person name="Delaux P.M."/>
            <person name="Dal Grande F."/>
            <person name="Keller J."/>
        </authorList>
    </citation>
    <scope>NUCLEOTIDE SEQUENCE [LARGE SCALE GENOMIC DNA]</scope>
    <source>
        <strain evidence="1 2">SAG 216-7</strain>
    </source>
</reference>
<keyword evidence="2" id="KW-1185">Reference proteome</keyword>
<evidence type="ECO:0000313" key="1">
    <source>
        <dbReference type="EMBL" id="KAK9902045.1"/>
    </source>
</evidence>
<dbReference type="Proteomes" id="UP001491310">
    <property type="component" value="Unassembled WGS sequence"/>
</dbReference>
<evidence type="ECO:0000313" key="2">
    <source>
        <dbReference type="Proteomes" id="UP001491310"/>
    </source>
</evidence>
<name>A0ABR2YCB0_9CHLO</name>
<proteinExistence type="predicted"/>